<dbReference type="SUPFAM" id="SSF53187">
    <property type="entry name" value="Zn-dependent exopeptidases"/>
    <property type="match status" value="1"/>
</dbReference>
<keyword evidence="2" id="KW-0479">Metal-binding</keyword>
<gene>
    <name evidence="5" type="ORF">GA0111570_101105</name>
</gene>
<evidence type="ECO:0000313" key="5">
    <source>
        <dbReference type="EMBL" id="SDB79836.1"/>
    </source>
</evidence>
<keyword evidence="1" id="KW-0645">Protease</keyword>
<dbReference type="RefSeq" id="WP_092605302.1">
    <property type="nucleotide sequence ID" value="NZ_FMYF01000001.1"/>
</dbReference>
<dbReference type="GO" id="GO:0046872">
    <property type="term" value="F:metal ion binding"/>
    <property type="evidence" value="ECO:0007669"/>
    <property type="project" value="UniProtKB-KW"/>
</dbReference>
<accession>A0A1G6GFB1</accession>
<dbReference type="InterPro" id="IPR011650">
    <property type="entry name" value="Peptidase_M20_dimer"/>
</dbReference>
<dbReference type="Gene3D" id="3.40.630.10">
    <property type="entry name" value="Zn peptidases"/>
    <property type="match status" value="1"/>
</dbReference>
<dbReference type="GO" id="GO:0008233">
    <property type="term" value="F:peptidase activity"/>
    <property type="evidence" value="ECO:0007669"/>
    <property type="project" value="UniProtKB-KW"/>
</dbReference>
<dbReference type="PANTHER" id="PTHR43270">
    <property type="entry name" value="BETA-ALA-HIS DIPEPTIDASE"/>
    <property type="match status" value="1"/>
</dbReference>
<dbReference type="GO" id="GO:0006508">
    <property type="term" value="P:proteolysis"/>
    <property type="evidence" value="ECO:0007669"/>
    <property type="project" value="UniProtKB-KW"/>
</dbReference>
<protein>
    <submittedName>
        <fullName evidence="5">Acetylornithine deacetylase/Succinyl-diaminopimelate desuccinylase</fullName>
    </submittedName>
</protein>
<dbReference type="Proteomes" id="UP000199086">
    <property type="component" value="Unassembled WGS sequence"/>
</dbReference>
<evidence type="ECO:0000256" key="3">
    <source>
        <dbReference type="ARBA" id="ARBA00022801"/>
    </source>
</evidence>
<dbReference type="STRING" id="1577474.GA0111570_101105"/>
<dbReference type="EMBL" id="FMYF01000001">
    <property type="protein sequence ID" value="SDB79836.1"/>
    <property type="molecule type" value="Genomic_DNA"/>
</dbReference>
<dbReference type="PANTHER" id="PTHR43270:SF12">
    <property type="entry name" value="SUCCINYL-DIAMINOPIMELATE DESUCCINYLASE"/>
    <property type="match status" value="1"/>
</dbReference>
<dbReference type="OrthoDB" id="9761532at2"/>
<evidence type="ECO:0000256" key="2">
    <source>
        <dbReference type="ARBA" id="ARBA00022723"/>
    </source>
</evidence>
<dbReference type="Gene3D" id="3.30.70.360">
    <property type="match status" value="1"/>
</dbReference>
<dbReference type="AlphaFoldDB" id="A0A1G6GFB1"/>
<name>A0A1G6GFB1_9ACTN</name>
<dbReference type="InterPro" id="IPR002933">
    <property type="entry name" value="Peptidase_M20"/>
</dbReference>
<sequence>MAPDDLAARIDQLLPEVLADLTRLVAIRSISSDPERAGDVAASAEAVAALLTDAGCPDVRIVAAGGAPAVIGRYPAPEGTPTVCLYAHHDVQPTGDPAGWASEPFTVTRRGERLYGRGVVDDKAGIAVHLAALRAFDGRPPVGVTLFIEGEEEVGSPTLGALLEQHADELAADLYVIADSGNWDVGVPAFTTTLRGLADCTVTVRTLDHALHSGQFGGVAPDALTALCRLVATLHDERGNVAIEGLVSRPGPDLEYPADRLAAESGVLPGVDYLGDGPVTERLWTRPAVSVIGIDATPVDRASNTLAPSARAKISLRLAPGQDPRAALDALVAHLESHTPWNARVEVVRGETGAPGEAPLEGPYGEAALTAFAAAWGRRPVTVGQGGSIPMVADFQQRFPAATVLVTAVSDPDSRMHGLDESLHLDDFRRACLAEALLLEQIVTAMS</sequence>
<keyword evidence="6" id="KW-1185">Reference proteome</keyword>
<evidence type="ECO:0000313" key="6">
    <source>
        <dbReference type="Proteomes" id="UP000199086"/>
    </source>
</evidence>
<dbReference type="Pfam" id="PF07687">
    <property type="entry name" value="M20_dimer"/>
    <property type="match status" value="1"/>
</dbReference>
<keyword evidence="3" id="KW-0378">Hydrolase</keyword>
<reference evidence="5 6" key="1">
    <citation type="submission" date="2016-06" db="EMBL/GenBank/DDBJ databases">
        <authorList>
            <person name="Olsen C.W."/>
            <person name="Carey S."/>
            <person name="Hinshaw L."/>
            <person name="Karasin A.I."/>
        </authorList>
    </citation>
    <scope>NUCLEOTIDE SEQUENCE [LARGE SCALE GENOMIC DNA]</scope>
    <source>
        <strain evidence="5 6">LZ-22</strain>
    </source>
</reference>
<dbReference type="InterPro" id="IPR051458">
    <property type="entry name" value="Cyt/Met_Dipeptidase"/>
</dbReference>
<feature type="domain" description="Peptidase M20 dimerisation" evidence="4">
    <location>
        <begin position="193"/>
        <end position="341"/>
    </location>
</feature>
<evidence type="ECO:0000259" key="4">
    <source>
        <dbReference type="Pfam" id="PF07687"/>
    </source>
</evidence>
<dbReference type="NCBIfam" id="NF005914">
    <property type="entry name" value="PRK07907.1"/>
    <property type="match status" value="1"/>
</dbReference>
<organism evidence="5 6">
    <name type="scientific">Raineyella antarctica</name>
    <dbReference type="NCBI Taxonomy" id="1577474"/>
    <lineage>
        <taxon>Bacteria</taxon>
        <taxon>Bacillati</taxon>
        <taxon>Actinomycetota</taxon>
        <taxon>Actinomycetes</taxon>
        <taxon>Propionibacteriales</taxon>
        <taxon>Propionibacteriaceae</taxon>
        <taxon>Raineyella</taxon>
    </lineage>
</organism>
<evidence type="ECO:0000256" key="1">
    <source>
        <dbReference type="ARBA" id="ARBA00022670"/>
    </source>
</evidence>
<dbReference type="Pfam" id="PF01546">
    <property type="entry name" value="Peptidase_M20"/>
    <property type="match status" value="1"/>
</dbReference>
<proteinExistence type="predicted"/>